<keyword evidence="1" id="KW-0812">Transmembrane</keyword>
<reference evidence="2 3" key="1">
    <citation type="submission" date="2024-01" db="EMBL/GenBank/DDBJ databases">
        <title>The genomes of 5 underutilized Papilionoideae crops provide insights into root nodulation and disease resistanc.</title>
        <authorList>
            <person name="Jiang F."/>
        </authorList>
    </citation>
    <scope>NUCLEOTIDE SEQUENCE [LARGE SCALE GENOMIC DNA]</scope>
    <source>
        <strain evidence="2">DUOXIRENSHENG_FW03</strain>
        <tissue evidence="2">Leaves</tissue>
    </source>
</reference>
<feature type="transmembrane region" description="Helical" evidence="1">
    <location>
        <begin position="66"/>
        <end position="85"/>
    </location>
</feature>
<keyword evidence="3" id="KW-1185">Reference proteome</keyword>
<name>A0AAN9XN08_PSOTE</name>
<dbReference type="EMBL" id="JAYMYS010000003">
    <property type="protein sequence ID" value="KAK7399549.1"/>
    <property type="molecule type" value="Genomic_DNA"/>
</dbReference>
<comment type="caution">
    <text evidence="2">The sequence shown here is derived from an EMBL/GenBank/DDBJ whole genome shotgun (WGS) entry which is preliminary data.</text>
</comment>
<organism evidence="2 3">
    <name type="scientific">Psophocarpus tetragonolobus</name>
    <name type="common">Winged bean</name>
    <name type="synonym">Dolichos tetragonolobus</name>
    <dbReference type="NCBI Taxonomy" id="3891"/>
    <lineage>
        <taxon>Eukaryota</taxon>
        <taxon>Viridiplantae</taxon>
        <taxon>Streptophyta</taxon>
        <taxon>Embryophyta</taxon>
        <taxon>Tracheophyta</taxon>
        <taxon>Spermatophyta</taxon>
        <taxon>Magnoliopsida</taxon>
        <taxon>eudicotyledons</taxon>
        <taxon>Gunneridae</taxon>
        <taxon>Pentapetalae</taxon>
        <taxon>rosids</taxon>
        <taxon>fabids</taxon>
        <taxon>Fabales</taxon>
        <taxon>Fabaceae</taxon>
        <taxon>Papilionoideae</taxon>
        <taxon>50 kb inversion clade</taxon>
        <taxon>NPAAA clade</taxon>
        <taxon>indigoferoid/millettioid clade</taxon>
        <taxon>Phaseoleae</taxon>
        <taxon>Psophocarpus</taxon>
    </lineage>
</organism>
<gene>
    <name evidence="2" type="ORF">VNO78_10734</name>
</gene>
<proteinExistence type="predicted"/>
<accession>A0AAN9XN08</accession>
<dbReference type="Proteomes" id="UP001386955">
    <property type="component" value="Unassembled WGS sequence"/>
</dbReference>
<sequence>MKEDVLCMRPFVKWLSFMYNDEACEHDKMYMTRRTIAKFLVIMSHDWGYGRKTLARGLSCVIRFPLFEQLFGIYTAILLVASFRYKRCVMSSLHHFKCPRHWFDPGVASPLSWSVSRETTRVIGARHHVPFAFFVEIIFISTNFYFHSH</sequence>
<protein>
    <submittedName>
        <fullName evidence="2">Uncharacterized protein</fullName>
    </submittedName>
</protein>
<evidence type="ECO:0000313" key="3">
    <source>
        <dbReference type="Proteomes" id="UP001386955"/>
    </source>
</evidence>
<evidence type="ECO:0000256" key="1">
    <source>
        <dbReference type="SAM" id="Phobius"/>
    </source>
</evidence>
<keyword evidence="1" id="KW-0472">Membrane</keyword>
<evidence type="ECO:0000313" key="2">
    <source>
        <dbReference type="EMBL" id="KAK7399549.1"/>
    </source>
</evidence>
<keyword evidence="1" id="KW-1133">Transmembrane helix</keyword>
<dbReference type="AlphaFoldDB" id="A0AAN9XN08"/>
<feature type="transmembrane region" description="Helical" evidence="1">
    <location>
        <begin position="129"/>
        <end position="146"/>
    </location>
</feature>